<dbReference type="Proteomes" id="UP000275408">
    <property type="component" value="Unassembled WGS sequence"/>
</dbReference>
<comment type="caution">
    <text evidence="2">The sequence shown here is derived from an EMBL/GenBank/DDBJ whole genome shotgun (WGS) entry which is preliminary data.</text>
</comment>
<proteinExistence type="predicted"/>
<accession>A0A3M6UEW1</accession>
<evidence type="ECO:0000313" key="2">
    <source>
        <dbReference type="EMBL" id="RMX52203.1"/>
    </source>
</evidence>
<keyword evidence="1" id="KW-1133">Transmembrane helix</keyword>
<protein>
    <submittedName>
        <fullName evidence="2">Uncharacterized protein</fullName>
    </submittedName>
</protein>
<keyword evidence="1" id="KW-0472">Membrane</keyword>
<reference evidence="2 3" key="1">
    <citation type="journal article" date="2018" name="Sci. Rep.">
        <title>Comparative analysis of the Pocillopora damicornis genome highlights role of immune system in coral evolution.</title>
        <authorList>
            <person name="Cunning R."/>
            <person name="Bay R.A."/>
            <person name="Gillette P."/>
            <person name="Baker A.C."/>
            <person name="Traylor-Knowles N."/>
        </authorList>
    </citation>
    <scope>NUCLEOTIDE SEQUENCE [LARGE SCALE GENOMIC DNA]</scope>
    <source>
        <strain evidence="2">RSMAS</strain>
        <tissue evidence="2">Whole animal</tissue>
    </source>
</reference>
<keyword evidence="1" id="KW-0812">Transmembrane</keyword>
<organism evidence="2 3">
    <name type="scientific">Pocillopora damicornis</name>
    <name type="common">Cauliflower coral</name>
    <name type="synonym">Millepora damicornis</name>
    <dbReference type="NCBI Taxonomy" id="46731"/>
    <lineage>
        <taxon>Eukaryota</taxon>
        <taxon>Metazoa</taxon>
        <taxon>Cnidaria</taxon>
        <taxon>Anthozoa</taxon>
        <taxon>Hexacorallia</taxon>
        <taxon>Scleractinia</taxon>
        <taxon>Astrocoeniina</taxon>
        <taxon>Pocilloporidae</taxon>
        <taxon>Pocillopora</taxon>
    </lineage>
</organism>
<feature type="transmembrane region" description="Helical" evidence="1">
    <location>
        <begin position="87"/>
        <end position="116"/>
    </location>
</feature>
<evidence type="ECO:0000313" key="3">
    <source>
        <dbReference type="Proteomes" id="UP000275408"/>
    </source>
</evidence>
<evidence type="ECO:0000256" key="1">
    <source>
        <dbReference type="SAM" id="Phobius"/>
    </source>
</evidence>
<sequence length="144" mass="16266">MKLLPKVHKLDKPASPDNISKLTGPPIITAHNRNILFPLTYNSMYLLILLDALYITDMDALCFTMFDFTSRTLPSMTPYTPSTRAKIYLTCPFSLGITYLTLIILLISAIFSLLVITRISRSTVSTFTILLSRRIVHVTNVIEK</sequence>
<gene>
    <name evidence="2" type="ORF">pdam_00025654</name>
</gene>
<dbReference type="EMBL" id="RCHS01001675">
    <property type="protein sequence ID" value="RMX52203.1"/>
    <property type="molecule type" value="Genomic_DNA"/>
</dbReference>
<dbReference type="AlphaFoldDB" id="A0A3M6UEW1"/>
<name>A0A3M6UEW1_POCDA</name>
<keyword evidence="3" id="KW-1185">Reference proteome</keyword>
<feature type="transmembrane region" description="Helical" evidence="1">
    <location>
        <begin position="44"/>
        <end position="66"/>
    </location>
</feature>